<evidence type="ECO:0000313" key="2">
    <source>
        <dbReference type="EMBL" id="KAK0386765.1"/>
    </source>
</evidence>
<organism evidence="2 3">
    <name type="scientific">Sarocladium strictum</name>
    <name type="common">Black bundle disease fungus</name>
    <name type="synonym">Acremonium strictum</name>
    <dbReference type="NCBI Taxonomy" id="5046"/>
    <lineage>
        <taxon>Eukaryota</taxon>
        <taxon>Fungi</taxon>
        <taxon>Dikarya</taxon>
        <taxon>Ascomycota</taxon>
        <taxon>Pezizomycotina</taxon>
        <taxon>Sordariomycetes</taxon>
        <taxon>Hypocreomycetidae</taxon>
        <taxon>Hypocreales</taxon>
        <taxon>Sarocladiaceae</taxon>
        <taxon>Sarocladium</taxon>
    </lineage>
</organism>
<comment type="caution">
    <text evidence="2">The sequence shown here is derived from an EMBL/GenBank/DDBJ whole genome shotgun (WGS) entry which is preliminary data.</text>
</comment>
<evidence type="ECO:0000256" key="1">
    <source>
        <dbReference type="SAM" id="MobiDB-lite"/>
    </source>
</evidence>
<accession>A0AA39L7G1</accession>
<feature type="region of interest" description="Disordered" evidence="1">
    <location>
        <begin position="166"/>
        <end position="189"/>
    </location>
</feature>
<feature type="compositionally biased region" description="Basic residues" evidence="1">
    <location>
        <begin position="36"/>
        <end position="45"/>
    </location>
</feature>
<sequence length="294" mass="32971">MLSTEALPSQRQQLEPSHSSTGSFFAPVNHFLDRPSHHRRQNAARKAREDALIEEANRAATIEKSARSEAEQASRGLARSYLEHFLQTSEWQDHTDRIGVVDEAVPTMEELESYGSLDEAEGTRACRKMFKAVVVWEKVGHSLWQRLREGDEKTDSRVFRAVGHDAAAVPQLQDSQQAEGGPRRQSYHHDCGSRDLYGLSVIKEQPSEPQGHPPARRTAEALLPNRHHARVPARSPGEALLFQCRAAREESSAKNATVATTRIMIVFDEPPIQVPKWMVDGKVRAVHSDQVKQP</sequence>
<keyword evidence="3" id="KW-1185">Reference proteome</keyword>
<dbReference type="EMBL" id="JAPDFR010000005">
    <property type="protein sequence ID" value="KAK0386765.1"/>
    <property type="molecule type" value="Genomic_DNA"/>
</dbReference>
<dbReference type="Proteomes" id="UP001175261">
    <property type="component" value="Unassembled WGS sequence"/>
</dbReference>
<evidence type="ECO:0000313" key="3">
    <source>
        <dbReference type="Proteomes" id="UP001175261"/>
    </source>
</evidence>
<feature type="region of interest" description="Disordered" evidence="1">
    <location>
        <begin position="1"/>
        <end position="46"/>
    </location>
</feature>
<proteinExistence type="predicted"/>
<dbReference type="AlphaFoldDB" id="A0AA39L7G1"/>
<protein>
    <submittedName>
        <fullName evidence="2">Uncharacterized protein</fullName>
    </submittedName>
</protein>
<feature type="compositionally biased region" description="Polar residues" evidence="1">
    <location>
        <begin position="1"/>
        <end position="23"/>
    </location>
</feature>
<gene>
    <name evidence="2" type="ORF">NLU13_6601</name>
</gene>
<reference evidence="2" key="1">
    <citation type="submission" date="2022-10" db="EMBL/GenBank/DDBJ databases">
        <title>Determination and structural analysis of whole genome sequence of Sarocladium strictum F4-1.</title>
        <authorList>
            <person name="Hu L."/>
            <person name="Jiang Y."/>
        </authorList>
    </citation>
    <scope>NUCLEOTIDE SEQUENCE</scope>
    <source>
        <strain evidence="2">F4-1</strain>
    </source>
</reference>
<name>A0AA39L7G1_SARSR</name>